<protein>
    <submittedName>
        <fullName evidence="2">Uncharacterized conserved protein UCP020606</fullName>
    </submittedName>
</protein>
<sequence>MSHALLSRDPVPARHALVLLGVYALAWLLLAIDPLYREDWALENVLVLVAVAVLPAMWKRMPLSWPSCIGLFVFGLLHAVGAHYTYSEVPYDAFLQEHLGFSVDALFGFQRNTYDRLVHFCYGLLLVPTCVELLDRVAAPRGAWRHVLPVTFVMSHALLFELFEWIAASIFGGELGQAYLGTQGDEWDAQKDMALATLGAVLSVTVLGLAGWLSPRRRSARPDP</sequence>
<feature type="transmembrane region" description="Helical" evidence="1">
    <location>
        <begin position="41"/>
        <end position="58"/>
    </location>
</feature>
<evidence type="ECO:0000313" key="2">
    <source>
        <dbReference type="EMBL" id="ADV27744.1"/>
    </source>
</evidence>
<keyword evidence="1" id="KW-0812">Transmembrane</keyword>
<accession>E6WUP2</accession>
<proteinExistence type="predicted"/>
<dbReference type="Pfam" id="PF09997">
    <property type="entry name" value="DUF2238"/>
    <property type="match status" value="1"/>
</dbReference>
<reference evidence="2 3" key="1">
    <citation type="submission" date="2011-01" db="EMBL/GenBank/DDBJ databases">
        <title>Complete sequence of Pseudoxanthomonas suwonensis 11-1.</title>
        <authorList>
            <consortium name="US DOE Joint Genome Institute"/>
            <person name="Lucas S."/>
            <person name="Copeland A."/>
            <person name="Lapidus A."/>
            <person name="Cheng J.-F."/>
            <person name="Goodwin L."/>
            <person name="Pitluck S."/>
            <person name="Teshima H."/>
            <person name="Detter J.C."/>
            <person name="Han C."/>
            <person name="Tapia R."/>
            <person name="Land M."/>
            <person name="Hauser L."/>
            <person name="Kyrpides N."/>
            <person name="Ivanova N."/>
            <person name="Ovchinnikova G."/>
            <person name="Siebers A.K."/>
            <person name="Allgaier M."/>
            <person name="Thelen M.P."/>
            <person name="Hugenholtz P."/>
            <person name="Gladden J."/>
            <person name="Woyke T."/>
        </authorList>
    </citation>
    <scope>NUCLEOTIDE SEQUENCE [LARGE SCALE GENOMIC DNA]</scope>
    <source>
        <strain evidence="3">11-1</strain>
    </source>
</reference>
<name>E6WUP2_PSEUU</name>
<dbReference type="KEGG" id="psu:Psesu_1903"/>
<dbReference type="InterPro" id="IPR058534">
    <property type="entry name" value="YjdF"/>
</dbReference>
<dbReference type="eggNOG" id="COG3647">
    <property type="taxonomic scope" value="Bacteria"/>
</dbReference>
<dbReference type="STRING" id="743721.Psesu_1903"/>
<feature type="transmembrane region" description="Helical" evidence="1">
    <location>
        <begin position="65"/>
        <end position="86"/>
    </location>
</feature>
<evidence type="ECO:0000313" key="3">
    <source>
        <dbReference type="Proteomes" id="UP000008632"/>
    </source>
</evidence>
<dbReference type="InterPro" id="IPR014509">
    <property type="entry name" value="YjdF-like"/>
</dbReference>
<dbReference type="PIRSF" id="PIRSF020606">
    <property type="entry name" value="UCP020606"/>
    <property type="match status" value="1"/>
</dbReference>
<keyword evidence="3" id="KW-1185">Reference proteome</keyword>
<keyword evidence="1" id="KW-0472">Membrane</keyword>
<dbReference type="OrthoDB" id="9786473at2"/>
<dbReference type="HOGENOM" id="CLU_087528_2_0_6"/>
<dbReference type="AlphaFoldDB" id="E6WUP2"/>
<feature type="transmembrane region" description="Helical" evidence="1">
    <location>
        <begin position="193"/>
        <end position="213"/>
    </location>
</feature>
<dbReference type="RefSeq" id="WP_013535572.1">
    <property type="nucleotide sequence ID" value="NC_014924.1"/>
</dbReference>
<organism evidence="2 3">
    <name type="scientific">Pseudoxanthomonas suwonensis (strain 11-1)</name>
    <dbReference type="NCBI Taxonomy" id="743721"/>
    <lineage>
        <taxon>Bacteria</taxon>
        <taxon>Pseudomonadati</taxon>
        <taxon>Pseudomonadota</taxon>
        <taxon>Gammaproteobacteria</taxon>
        <taxon>Lysobacterales</taxon>
        <taxon>Lysobacteraceae</taxon>
        <taxon>Pseudoxanthomonas</taxon>
    </lineage>
</organism>
<gene>
    <name evidence="2" type="ordered locus">Psesu_1903</name>
</gene>
<dbReference type="EMBL" id="CP002446">
    <property type="protein sequence ID" value="ADV27744.1"/>
    <property type="molecule type" value="Genomic_DNA"/>
</dbReference>
<keyword evidence="1" id="KW-1133">Transmembrane helix</keyword>
<dbReference type="Proteomes" id="UP000008632">
    <property type="component" value="Chromosome"/>
</dbReference>
<evidence type="ECO:0000256" key="1">
    <source>
        <dbReference type="SAM" id="Phobius"/>
    </source>
</evidence>